<keyword evidence="8" id="KW-1133">Transmembrane helix</keyword>
<dbReference type="GO" id="GO:0006013">
    <property type="term" value="P:mannose metabolic process"/>
    <property type="evidence" value="ECO:0007669"/>
    <property type="project" value="InterPro"/>
</dbReference>
<accession>A0A1R2C9R3</accession>
<dbReference type="AlphaFoldDB" id="A0A1R2C9R3"/>
<dbReference type="GO" id="GO:0046872">
    <property type="term" value="F:metal ion binding"/>
    <property type="evidence" value="ECO:0007669"/>
    <property type="project" value="UniProtKB-KW"/>
</dbReference>
<evidence type="ECO:0000256" key="5">
    <source>
        <dbReference type="ARBA" id="ARBA00022833"/>
    </source>
</evidence>
<dbReference type="SMART" id="SM00872">
    <property type="entry name" value="Alpha-mann_mid"/>
    <property type="match status" value="1"/>
</dbReference>
<keyword evidence="6" id="KW-1015">Disulfide bond</keyword>
<comment type="cofactor">
    <cofactor evidence="1">
        <name>Zn(2+)</name>
        <dbReference type="ChEBI" id="CHEBI:29105"/>
    </cofactor>
</comment>
<protein>
    <recommendedName>
        <fullName evidence="10">Glycoside hydrolase family 38 central domain-containing protein</fullName>
    </recommendedName>
</protein>
<evidence type="ECO:0000256" key="8">
    <source>
        <dbReference type="SAM" id="Phobius"/>
    </source>
</evidence>
<dbReference type="PROSITE" id="PS51450">
    <property type="entry name" value="LRR"/>
    <property type="match status" value="1"/>
</dbReference>
<organism evidence="11 12">
    <name type="scientific">Stentor coeruleus</name>
    <dbReference type="NCBI Taxonomy" id="5963"/>
    <lineage>
        <taxon>Eukaryota</taxon>
        <taxon>Sar</taxon>
        <taxon>Alveolata</taxon>
        <taxon>Ciliophora</taxon>
        <taxon>Postciliodesmatophora</taxon>
        <taxon>Heterotrichea</taxon>
        <taxon>Heterotrichida</taxon>
        <taxon>Stentoridae</taxon>
        <taxon>Stentor</taxon>
    </lineage>
</organism>
<keyword evidence="3" id="KW-0479">Metal-binding</keyword>
<dbReference type="EMBL" id="MPUH01000227">
    <property type="protein sequence ID" value="OMJ85747.1"/>
    <property type="molecule type" value="Genomic_DNA"/>
</dbReference>
<feature type="transmembrane region" description="Helical" evidence="8">
    <location>
        <begin position="906"/>
        <end position="928"/>
    </location>
</feature>
<evidence type="ECO:0000256" key="2">
    <source>
        <dbReference type="ARBA" id="ARBA00009792"/>
    </source>
</evidence>
<reference evidence="11 12" key="1">
    <citation type="submission" date="2016-11" db="EMBL/GenBank/DDBJ databases">
        <title>The macronuclear genome of Stentor coeruleus: a giant cell with tiny introns.</title>
        <authorList>
            <person name="Slabodnick M."/>
            <person name="Ruby J.G."/>
            <person name="Reiff S.B."/>
            <person name="Swart E.C."/>
            <person name="Gosai S."/>
            <person name="Prabakaran S."/>
            <person name="Witkowska E."/>
            <person name="Larue G.E."/>
            <person name="Fisher S."/>
            <person name="Freeman R.M."/>
            <person name="Gunawardena J."/>
            <person name="Chu W."/>
            <person name="Stover N.A."/>
            <person name="Gregory B.D."/>
            <person name="Nowacki M."/>
            <person name="Derisi J."/>
            <person name="Roy S.W."/>
            <person name="Marshall W.F."/>
            <person name="Sood P."/>
        </authorList>
    </citation>
    <scope>NUCLEOTIDE SEQUENCE [LARGE SCALE GENOMIC DNA]</scope>
    <source>
        <strain evidence="11">WM001</strain>
    </source>
</reference>
<dbReference type="InterPro" id="IPR037094">
    <property type="entry name" value="Glyco_hydro_38_cen_sf"/>
</dbReference>
<dbReference type="InterPro" id="IPR011013">
    <property type="entry name" value="Gal_mutarotase_sf_dom"/>
</dbReference>
<feature type="signal peptide" evidence="9">
    <location>
        <begin position="1"/>
        <end position="15"/>
    </location>
</feature>
<dbReference type="Gene3D" id="1.20.1270.50">
    <property type="entry name" value="Glycoside hydrolase family 38, central domain"/>
    <property type="match status" value="1"/>
</dbReference>
<dbReference type="PANTHER" id="PTHR11607:SF3">
    <property type="entry name" value="LYSOSOMAL ALPHA-MANNOSIDASE"/>
    <property type="match status" value="1"/>
</dbReference>
<keyword evidence="12" id="KW-1185">Reference proteome</keyword>
<dbReference type="SUPFAM" id="SSF88688">
    <property type="entry name" value="Families 57/38 glycoside transferase middle domain"/>
    <property type="match status" value="1"/>
</dbReference>
<feature type="domain" description="Glycoside hydrolase family 38 central" evidence="10">
    <location>
        <begin position="329"/>
        <end position="397"/>
    </location>
</feature>
<dbReference type="InterPro" id="IPR000602">
    <property type="entry name" value="Glyco_hydro_38_N"/>
</dbReference>
<dbReference type="InterPro" id="IPR050843">
    <property type="entry name" value="Glycosyl_Hydrlase_38"/>
</dbReference>
<keyword evidence="8" id="KW-0472">Membrane</keyword>
<dbReference type="Gene3D" id="2.70.98.30">
    <property type="entry name" value="Golgi alpha-mannosidase II, domain 4"/>
    <property type="match status" value="1"/>
</dbReference>
<keyword evidence="9" id="KW-0732">Signal</keyword>
<gene>
    <name evidence="11" type="ORF">SteCoe_12875</name>
</gene>
<keyword evidence="7" id="KW-0326">Glycosidase</keyword>
<comment type="similarity">
    <text evidence="2">Belongs to the glycosyl hydrolase 38 family.</text>
</comment>
<dbReference type="PANTHER" id="PTHR11607">
    <property type="entry name" value="ALPHA-MANNOSIDASE"/>
    <property type="match status" value="1"/>
</dbReference>
<evidence type="ECO:0000256" key="9">
    <source>
        <dbReference type="SAM" id="SignalP"/>
    </source>
</evidence>
<name>A0A1R2C9R3_9CILI</name>
<dbReference type="OrthoDB" id="441398at2759"/>
<dbReference type="Pfam" id="PF09261">
    <property type="entry name" value="Alpha-mann_mid"/>
    <property type="match status" value="1"/>
</dbReference>
<evidence type="ECO:0000256" key="1">
    <source>
        <dbReference type="ARBA" id="ARBA00001947"/>
    </source>
</evidence>
<dbReference type="GO" id="GO:0030246">
    <property type="term" value="F:carbohydrate binding"/>
    <property type="evidence" value="ECO:0007669"/>
    <property type="project" value="InterPro"/>
</dbReference>
<dbReference type="Proteomes" id="UP000187209">
    <property type="component" value="Unassembled WGS sequence"/>
</dbReference>
<keyword evidence="4" id="KW-0378">Hydrolase</keyword>
<evidence type="ECO:0000259" key="10">
    <source>
        <dbReference type="SMART" id="SM00872"/>
    </source>
</evidence>
<keyword evidence="5" id="KW-0862">Zinc</keyword>
<dbReference type="Pfam" id="PF07748">
    <property type="entry name" value="Glyco_hydro_38C"/>
    <property type="match status" value="1"/>
</dbReference>
<evidence type="ECO:0000313" key="12">
    <source>
        <dbReference type="Proteomes" id="UP000187209"/>
    </source>
</evidence>
<evidence type="ECO:0000256" key="4">
    <source>
        <dbReference type="ARBA" id="ARBA00022801"/>
    </source>
</evidence>
<dbReference type="InterPro" id="IPR011682">
    <property type="entry name" value="Glyco_hydro_38_C"/>
</dbReference>
<evidence type="ECO:0000256" key="7">
    <source>
        <dbReference type="ARBA" id="ARBA00023295"/>
    </source>
</evidence>
<dbReference type="InterPro" id="IPR015341">
    <property type="entry name" value="Glyco_hydro_38_cen"/>
</dbReference>
<proteinExistence type="inferred from homology"/>
<dbReference type="Pfam" id="PF01074">
    <property type="entry name" value="Glyco_hydro_38N"/>
    <property type="match status" value="1"/>
</dbReference>
<dbReference type="SUPFAM" id="SSF74650">
    <property type="entry name" value="Galactose mutarotase-like"/>
    <property type="match status" value="1"/>
</dbReference>
<evidence type="ECO:0000256" key="3">
    <source>
        <dbReference type="ARBA" id="ARBA00022723"/>
    </source>
</evidence>
<feature type="chain" id="PRO_5012458414" description="Glycoside hydrolase family 38 central domain-containing protein" evidence="9">
    <location>
        <begin position="16"/>
        <end position="966"/>
    </location>
</feature>
<sequence length="966" mass="111188">MKLFTLMCILSFGVGVNVFIVPHSHNDAGWLETVDFYYSANCNKTLNNMFTLLSEHDSVKFCWSEVVFLQMWLKEHPEKKPLMEEFIRSGRFEIIGGGWVQNDEALMDFELLIRQMRSGLDYLSENLSVENVKIAWQLDTFGHSSLNAAVWERMGFNTLVFARIDDIYKKYLKYGGNLQFLWKPQGLGAKNGLLTHVLNPHYAPPSFLDPREYFYSFGGSRCYLTLPANDQEIEICVENFEDYVYAVSYMHKTENIMILLGDDFFYTDIVFSRNLIGLVDKIMERVNDINVIYATPGEYFDAVMAVDEVYGVFKGDLVPLISEVIPRIKPWTGFYTTKPMLKKLTYDTNKIVRIAEILQSLILRNKFVAYDLSLATHHDAITGTCRSHVYQDYIDKLDIDYLKAMEAISQSLNKLYSSSEPTQLSLPYRVMFIINPLNRPISKLLSFYSSIKYIKIFDSNFEAIQSQSVPQDKGFDIYFRAVLNGFSIKTYFIIESNIECDICSIPSEASRKAILNNTNIEVFLKDGYLNSIRKDGIDYDIDSRVVRYSGDLGGPYTFMTYGNGSYIGDLVKYRAYSGPLVEVAESKFAFKSSVFIQTIILPNDDEVFELKFYVYADVGSEIFMRFQQKYQKGDWFYTFNTANVMKRTIHPNQYFLKGQNVFPISGALLVKLKEKFLFIVPSFPLGVAMPSEKTFELHLHRHPGKDDQLGLGSYQEDIYPVEHSFSISLRSLNLTDLWLGFLSHRASPYISFLSGTNFSIAESYLDSETYTTPWAYKTEYNLLPNSNCLYISSLNERKGKQICTLLNICNSPQHFDLPGLEVLEELDLSGNHLKHINPIKEGQEIEFLVNKNSGKSVVDFEEEVGRGIIKPFALHSFEVRTGENSKPEITFYGNNMSIEPEPIGGYYLEIGFYFVTWLVLVLFIYYYFTLARKNKGDIEGEVEIEEIYEGDERVYEDTIAYSKARF</sequence>
<dbReference type="InterPro" id="IPR028995">
    <property type="entry name" value="Glyco_hydro_57/38_cen_sf"/>
</dbReference>
<keyword evidence="8" id="KW-0812">Transmembrane</keyword>
<dbReference type="InterPro" id="IPR011330">
    <property type="entry name" value="Glyco_hydro/deAcase_b/a-brl"/>
</dbReference>
<dbReference type="SUPFAM" id="SSF88713">
    <property type="entry name" value="Glycoside hydrolase/deacetylase"/>
    <property type="match status" value="1"/>
</dbReference>
<dbReference type="Gene3D" id="3.20.110.10">
    <property type="entry name" value="Glycoside hydrolase 38, N terminal domain"/>
    <property type="match status" value="1"/>
</dbReference>
<evidence type="ECO:0000256" key="6">
    <source>
        <dbReference type="ARBA" id="ARBA00023157"/>
    </source>
</evidence>
<evidence type="ECO:0000313" key="11">
    <source>
        <dbReference type="EMBL" id="OMJ85747.1"/>
    </source>
</evidence>
<dbReference type="InterPro" id="IPR001611">
    <property type="entry name" value="Leu-rich_rpt"/>
</dbReference>
<dbReference type="GO" id="GO:0004559">
    <property type="term" value="F:alpha-mannosidase activity"/>
    <property type="evidence" value="ECO:0007669"/>
    <property type="project" value="InterPro"/>
</dbReference>
<dbReference type="InterPro" id="IPR027291">
    <property type="entry name" value="Glyco_hydro_38_N_sf"/>
</dbReference>
<comment type="caution">
    <text evidence="11">The sequence shown here is derived from an EMBL/GenBank/DDBJ whole genome shotgun (WGS) entry which is preliminary data.</text>
</comment>